<organism evidence="1 2">
    <name type="scientific">Kitasatospora cystarginea</name>
    <dbReference type="NCBI Taxonomy" id="58350"/>
    <lineage>
        <taxon>Bacteria</taxon>
        <taxon>Bacillati</taxon>
        <taxon>Actinomycetota</taxon>
        <taxon>Actinomycetes</taxon>
        <taxon>Kitasatosporales</taxon>
        <taxon>Streptomycetaceae</taxon>
        <taxon>Kitasatospora</taxon>
    </lineage>
</organism>
<evidence type="ECO:0000313" key="1">
    <source>
        <dbReference type="EMBL" id="GAA2275415.1"/>
    </source>
</evidence>
<dbReference type="Proteomes" id="UP001500305">
    <property type="component" value="Unassembled WGS sequence"/>
</dbReference>
<protein>
    <recommendedName>
        <fullName evidence="3">Integrase</fullName>
    </recommendedName>
</protein>
<dbReference type="EMBL" id="BAAATR010000052">
    <property type="protein sequence ID" value="GAA2275415.1"/>
    <property type="molecule type" value="Genomic_DNA"/>
</dbReference>
<accession>A0ABP5RU04</accession>
<gene>
    <name evidence="1" type="ORF">GCM10010430_71630</name>
</gene>
<name>A0ABP5RU04_9ACTN</name>
<reference evidence="2" key="1">
    <citation type="journal article" date="2019" name="Int. J. Syst. Evol. Microbiol.">
        <title>The Global Catalogue of Microorganisms (GCM) 10K type strain sequencing project: providing services to taxonomists for standard genome sequencing and annotation.</title>
        <authorList>
            <consortium name="The Broad Institute Genomics Platform"/>
            <consortium name="The Broad Institute Genome Sequencing Center for Infectious Disease"/>
            <person name="Wu L."/>
            <person name="Ma J."/>
        </authorList>
    </citation>
    <scope>NUCLEOTIDE SEQUENCE [LARGE SCALE GENOMIC DNA]</scope>
    <source>
        <strain evidence="2">JCM 7356</strain>
    </source>
</reference>
<evidence type="ECO:0000313" key="2">
    <source>
        <dbReference type="Proteomes" id="UP001500305"/>
    </source>
</evidence>
<evidence type="ECO:0008006" key="3">
    <source>
        <dbReference type="Google" id="ProtNLM"/>
    </source>
</evidence>
<comment type="caution">
    <text evidence="1">The sequence shown here is derived from an EMBL/GenBank/DDBJ whole genome shotgun (WGS) entry which is preliminary data.</text>
</comment>
<sequence>MSGSWRLDIGPRRDREADRLVKRLKLKYADPPKGWKRQPTRRIPPKIVKLLPKLI</sequence>
<keyword evidence="2" id="KW-1185">Reference proteome</keyword>
<proteinExistence type="predicted"/>